<feature type="chain" id="PRO_5025557584" description="Long-chain fatty acid transport protein" evidence="8">
    <location>
        <begin position="23"/>
        <end position="371"/>
    </location>
</feature>
<dbReference type="InterPro" id="IPR005017">
    <property type="entry name" value="OMPP1/FadL/TodX"/>
</dbReference>
<dbReference type="RefSeq" id="WP_160855461.1">
    <property type="nucleotide sequence ID" value="NZ_WUWG01000005.1"/>
</dbReference>
<keyword evidence="4" id="KW-0812">Transmembrane</keyword>
<evidence type="ECO:0008006" key="11">
    <source>
        <dbReference type="Google" id="ProtNLM"/>
    </source>
</evidence>
<dbReference type="SUPFAM" id="SSF56935">
    <property type="entry name" value="Porins"/>
    <property type="match status" value="1"/>
</dbReference>
<evidence type="ECO:0000256" key="7">
    <source>
        <dbReference type="ARBA" id="ARBA00023237"/>
    </source>
</evidence>
<dbReference type="EMBL" id="WUWG01000005">
    <property type="protein sequence ID" value="MXU66190.1"/>
    <property type="molecule type" value="Genomic_DNA"/>
</dbReference>
<gene>
    <name evidence="9" type="ORF">GSH16_12100</name>
</gene>
<dbReference type="Proteomes" id="UP000436016">
    <property type="component" value="Unassembled WGS sequence"/>
</dbReference>
<evidence type="ECO:0000313" key="10">
    <source>
        <dbReference type="Proteomes" id="UP000436016"/>
    </source>
</evidence>
<dbReference type="PANTHER" id="PTHR35093">
    <property type="entry name" value="OUTER MEMBRANE PROTEIN NMB0088-RELATED"/>
    <property type="match status" value="1"/>
</dbReference>
<dbReference type="AlphaFoldDB" id="A0A6B0TNK4"/>
<keyword evidence="6" id="KW-0472">Membrane</keyword>
<comment type="subcellular location">
    <subcellularLocation>
        <location evidence="1">Cell outer membrane</location>
        <topology evidence="1">Multi-pass membrane protein</topology>
    </subcellularLocation>
</comment>
<evidence type="ECO:0000256" key="6">
    <source>
        <dbReference type="ARBA" id="ARBA00023136"/>
    </source>
</evidence>
<name>A0A6B0TNK4_9RHOB</name>
<dbReference type="GO" id="GO:0015483">
    <property type="term" value="F:long-chain fatty acid transporting porin activity"/>
    <property type="evidence" value="ECO:0007669"/>
    <property type="project" value="TreeGrafter"/>
</dbReference>
<evidence type="ECO:0000256" key="3">
    <source>
        <dbReference type="ARBA" id="ARBA00022452"/>
    </source>
</evidence>
<keyword evidence="10" id="KW-1185">Reference proteome</keyword>
<dbReference type="PANTHER" id="PTHR35093:SF8">
    <property type="entry name" value="OUTER MEMBRANE PROTEIN NMB0088-RELATED"/>
    <property type="match status" value="1"/>
</dbReference>
<evidence type="ECO:0000256" key="1">
    <source>
        <dbReference type="ARBA" id="ARBA00004571"/>
    </source>
</evidence>
<keyword evidence="5 8" id="KW-0732">Signal</keyword>
<evidence type="ECO:0000313" key="9">
    <source>
        <dbReference type="EMBL" id="MXU66190.1"/>
    </source>
</evidence>
<evidence type="ECO:0000256" key="2">
    <source>
        <dbReference type="ARBA" id="ARBA00008163"/>
    </source>
</evidence>
<sequence length="371" mass="39336">MSKITLAATTAIVAATATSAFAGGLDRSGQSINALFEEGRYLGFGLTYVSPNVSGTDIATLNPLESDSGNIAKSYWAPSLAFKDDINDRLSYALLYDKDYGAEVDYATDGSILLGGQQADAFSQNLTGILQYNFDGGFSGYAGLRAQSVEADVTLNGAVYPFPNGYNAKFDKDWAFGYLIGAAWERPDIAARVSLTYFSKIKHDTSTTETGLAPIALEGDATIETPQSVNLDFQTGVAANTLLFGSIRWVNWSDFDVTPPNLGSALVSYDDDTFTYNLGLGYKFTEEFSGAVQASYEKGNGGTVSTLGGTDGRTSLGIGGTYTMANNTRISAGLNYSWLGDATGAVSGTEVMNYKDNYAIGAGIRVSFDLN</sequence>
<evidence type="ECO:0000256" key="5">
    <source>
        <dbReference type="ARBA" id="ARBA00022729"/>
    </source>
</evidence>
<dbReference type="Pfam" id="PF03349">
    <property type="entry name" value="Toluene_X"/>
    <property type="match status" value="1"/>
</dbReference>
<keyword evidence="3" id="KW-1134">Transmembrane beta strand</keyword>
<proteinExistence type="inferred from homology"/>
<feature type="signal peptide" evidence="8">
    <location>
        <begin position="1"/>
        <end position="22"/>
    </location>
</feature>
<evidence type="ECO:0000256" key="8">
    <source>
        <dbReference type="SAM" id="SignalP"/>
    </source>
</evidence>
<evidence type="ECO:0000256" key="4">
    <source>
        <dbReference type="ARBA" id="ARBA00022692"/>
    </source>
</evidence>
<organism evidence="9 10">
    <name type="scientific">Oceanomicrobium pacificus</name>
    <dbReference type="NCBI Taxonomy" id="2692916"/>
    <lineage>
        <taxon>Bacteria</taxon>
        <taxon>Pseudomonadati</taxon>
        <taxon>Pseudomonadota</taxon>
        <taxon>Alphaproteobacteria</taxon>
        <taxon>Rhodobacterales</taxon>
        <taxon>Paracoccaceae</taxon>
        <taxon>Oceanomicrobium</taxon>
    </lineage>
</organism>
<dbReference type="GO" id="GO:0009279">
    <property type="term" value="C:cell outer membrane"/>
    <property type="evidence" value="ECO:0007669"/>
    <property type="project" value="UniProtKB-SubCell"/>
</dbReference>
<keyword evidence="7" id="KW-0998">Cell outer membrane</keyword>
<accession>A0A6B0TNK4</accession>
<dbReference type="Gene3D" id="2.40.160.60">
    <property type="entry name" value="Outer membrane protein transport protein (OMPP1/FadL/TodX)"/>
    <property type="match status" value="1"/>
</dbReference>
<reference evidence="9 10" key="1">
    <citation type="submission" date="2019-12" db="EMBL/GenBank/DDBJ databases">
        <title>Strain KN286 was isolated from seawater, which was collected from Caroline Seamount in the tropical western Pacific.</title>
        <authorList>
            <person name="Wang Q."/>
        </authorList>
    </citation>
    <scope>NUCLEOTIDE SEQUENCE [LARGE SCALE GENOMIC DNA]</scope>
    <source>
        <strain evidence="9 10">KN286</strain>
    </source>
</reference>
<comment type="similarity">
    <text evidence="2">Belongs to the OmpP1/FadL family.</text>
</comment>
<protein>
    <recommendedName>
        <fullName evidence="11">Long-chain fatty acid transport protein</fullName>
    </recommendedName>
</protein>
<comment type="caution">
    <text evidence="9">The sequence shown here is derived from an EMBL/GenBank/DDBJ whole genome shotgun (WGS) entry which is preliminary data.</text>
</comment>